<gene>
    <name evidence="2" type="ORF">BN2614_LOCUS1</name>
</gene>
<feature type="region of interest" description="Disordered" evidence="1">
    <location>
        <begin position="1"/>
        <end position="24"/>
    </location>
</feature>
<proteinExistence type="predicted"/>
<dbReference type="EMBL" id="CYRY02043133">
    <property type="protein sequence ID" value="VCX37305.1"/>
    <property type="molecule type" value="Genomic_DNA"/>
</dbReference>
<sequence>MRGSRRKVGNALPPFKEQSAPSQARHSIGPVHFLLLYGEEKPRGARLDAE</sequence>
<protein>
    <submittedName>
        <fullName evidence="2">Uncharacterized protein</fullName>
    </submittedName>
</protein>
<evidence type="ECO:0000313" key="2">
    <source>
        <dbReference type="EMBL" id="VCX37305.1"/>
    </source>
</evidence>
<dbReference type="AlphaFoldDB" id="A0A9X9M5W2"/>
<accession>A0A9X9M5W2</accession>
<name>A0A9X9M5W2_GULGU</name>
<reference evidence="2 3" key="1">
    <citation type="submission" date="2018-10" db="EMBL/GenBank/DDBJ databases">
        <authorList>
            <person name="Ekblom R."/>
            <person name="Jareborg N."/>
        </authorList>
    </citation>
    <scope>NUCLEOTIDE SEQUENCE [LARGE SCALE GENOMIC DNA]</scope>
    <source>
        <tissue evidence="2">Muscle</tissue>
    </source>
</reference>
<dbReference type="Proteomes" id="UP000269945">
    <property type="component" value="Unassembled WGS sequence"/>
</dbReference>
<evidence type="ECO:0000313" key="3">
    <source>
        <dbReference type="Proteomes" id="UP000269945"/>
    </source>
</evidence>
<comment type="caution">
    <text evidence="2">The sequence shown here is derived from an EMBL/GenBank/DDBJ whole genome shotgun (WGS) entry which is preliminary data.</text>
</comment>
<organism evidence="2 3">
    <name type="scientific">Gulo gulo</name>
    <name type="common">Wolverine</name>
    <name type="synonym">Gluton</name>
    <dbReference type="NCBI Taxonomy" id="48420"/>
    <lineage>
        <taxon>Eukaryota</taxon>
        <taxon>Metazoa</taxon>
        <taxon>Chordata</taxon>
        <taxon>Craniata</taxon>
        <taxon>Vertebrata</taxon>
        <taxon>Euteleostomi</taxon>
        <taxon>Mammalia</taxon>
        <taxon>Eutheria</taxon>
        <taxon>Laurasiatheria</taxon>
        <taxon>Carnivora</taxon>
        <taxon>Caniformia</taxon>
        <taxon>Musteloidea</taxon>
        <taxon>Mustelidae</taxon>
        <taxon>Guloninae</taxon>
        <taxon>Gulo</taxon>
    </lineage>
</organism>
<evidence type="ECO:0000256" key="1">
    <source>
        <dbReference type="SAM" id="MobiDB-lite"/>
    </source>
</evidence>
<keyword evidence="3" id="KW-1185">Reference proteome</keyword>